<dbReference type="EMBL" id="CP025096">
    <property type="protein sequence ID" value="AUD01064.1"/>
    <property type="molecule type" value="Genomic_DNA"/>
</dbReference>
<proteinExistence type="inferred from homology"/>
<dbReference type="GO" id="GO:0008761">
    <property type="term" value="F:UDP-N-acetylglucosamine 2-epimerase activity"/>
    <property type="evidence" value="ECO:0007669"/>
    <property type="project" value="TreeGrafter"/>
</dbReference>
<gene>
    <name evidence="2" type="ORF">CWM47_04020</name>
</gene>
<dbReference type="OrthoDB" id="9810372at2"/>
<dbReference type="InterPro" id="IPR000600">
    <property type="entry name" value="ROK"/>
</dbReference>
<keyword evidence="2" id="KW-0808">Transferase</keyword>
<evidence type="ECO:0000313" key="3">
    <source>
        <dbReference type="Proteomes" id="UP000232883"/>
    </source>
</evidence>
<organism evidence="2 3">
    <name type="scientific">Spirosoma pollinicola</name>
    <dbReference type="NCBI Taxonomy" id="2057025"/>
    <lineage>
        <taxon>Bacteria</taxon>
        <taxon>Pseudomonadati</taxon>
        <taxon>Bacteroidota</taxon>
        <taxon>Cytophagia</taxon>
        <taxon>Cytophagales</taxon>
        <taxon>Cytophagaceae</taxon>
        <taxon>Spirosoma</taxon>
    </lineage>
</organism>
<protein>
    <submittedName>
        <fullName evidence="2">Sugar kinase</fullName>
    </submittedName>
</protein>
<dbReference type="PANTHER" id="PTHR18964">
    <property type="entry name" value="ROK (REPRESSOR, ORF, KINASE) FAMILY"/>
    <property type="match status" value="1"/>
</dbReference>
<dbReference type="Pfam" id="PF00480">
    <property type="entry name" value="ROK"/>
    <property type="match status" value="1"/>
</dbReference>
<keyword evidence="3" id="KW-1185">Reference proteome</keyword>
<sequence>MQHYWGIDLGGTKIEGVILSAPSPDAVIIRKRIDTEAHKGYDHIMGQIIRLIDMLKAETGLTPDRIGFGTPGTFDPARQWMKNCNTTVLNGKPMKQDLTRLLGVPVTVANDANCFALAESTMGIVPDVVPDFQTVFGVIMGTGVGGGVVIRGRDGVPFVLNGLQGIGGEWGHNILEENGHSCYCGKSGCNEQVISGPALQRYYFEKSGEERTMKDIMDRYQEGNDLVASQTVNRMLEYFGRAVSVIINILDPDAIVLGGGVGNVDLLYTEGIERAKKYVFNSREINTRFLKPKLGDSAGVFGAALLV</sequence>
<evidence type="ECO:0000313" key="2">
    <source>
        <dbReference type="EMBL" id="AUD01064.1"/>
    </source>
</evidence>
<keyword evidence="2" id="KW-0418">Kinase</keyword>
<dbReference type="Proteomes" id="UP000232883">
    <property type="component" value="Chromosome"/>
</dbReference>
<comment type="similarity">
    <text evidence="1">Belongs to the ROK (NagC/XylR) family.</text>
</comment>
<dbReference type="InterPro" id="IPR043129">
    <property type="entry name" value="ATPase_NBD"/>
</dbReference>
<dbReference type="RefSeq" id="WP_100986487.1">
    <property type="nucleotide sequence ID" value="NZ_CP025096.1"/>
</dbReference>
<dbReference type="Gene3D" id="3.30.420.40">
    <property type="match status" value="2"/>
</dbReference>
<name>A0A2K8YU15_9BACT</name>
<evidence type="ECO:0000256" key="1">
    <source>
        <dbReference type="ARBA" id="ARBA00006479"/>
    </source>
</evidence>
<dbReference type="SUPFAM" id="SSF53067">
    <property type="entry name" value="Actin-like ATPase domain"/>
    <property type="match status" value="1"/>
</dbReference>
<accession>A0A2K8YU15</accession>
<dbReference type="AlphaFoldDB" id="A0A2K8YU15"/>
<reference evidence="2 3" key="1">
    <citation type="submission" date="2017-11" db="EMBL/GenBank/DDBJ databases">
        <title>Taxonomic description and genome sequences of Spirosoma HA7 sp. nov., isolated from pollen microhabitat of Corylus avellana.</title>
        <authorList>
            <person name="Ambika Manirajan B."/>
            <person name="Suarez C."/>
            <person name="Ratering S."/>
            <person name="Geissler-Plaum R."/>
            <person name="Cardinale M."/>
            <person name="Sylvia S."/>
        </authorList>
    </citation>
    <scope>NUCLEOTIDE SEQUENCE [LARGE SCALE GENOMIC DNA]</scope>
    <source>
        <strain evidence="2 3">HA7</strain>
    </source>
</reference>
<dbReference type="KEGG" id="spir:CWM47_04020"/>
<dbReference type="PANTHER" id="PTHR18964:SF149">
    <property type="entry name" value="BIFUNCTIONAL UDP-N-ACETYLGLUCOSAMINE 2-EPIMERASE_N-ACETYLMANNOSAMINE KINASE"/>
    <property type="match status" value="1"/>
</dbReference>
<dbReference type="GO" id="GO:0009384">
    <property type="term" value="F:N-acylmannosamine kinase activity"/>
    <property type="evidence" value="ECO:0007669"/>
    <property type="project" value="TreeGrafter"/>
</dbReference>